<keyword evidence="2" id="KW-1185">Reference proteome</keyword>
<dbReference type="Pfam" id="PF01263">
    <property type="entry name" value="Aldose_epim"/>
    <property type="match status" value="1"/>
</dbReference>
<proteinExistence type="predicted"/>
<accession>A0ABS7MJT2</accession>
<dbReference type="RefSeq" id="WP_222199350.1">
    <property type="nucleotide sequence ID" value="NZ_JAIMFO010000006.1"/>
</dbReference>
<evidence type="ECO:0000313" key="1">
    <source>
        <dbReference type="EMBL" id="MBY4797628.1"/>
    </source>
</evidence>
<reference evidence="1 2" key="1">
    <citation type="submission" date="2021-08" db="EMBL/GenBank/DDBJ databases">
        <title>Collinsella faecalis sp. nov. isolated from swine faeces.</title>
        <authorList>
            <person name="Oh B.S."/>
            <person name="Lee J.H."/>
        </authorList>
    </citation>
    <scope>NUCLEOTIDE SEQUENCE [LARGE SCALE GENOMIC DNA]</scope>
    <source>
        <strain evidence="1 2">AGMB00827</strain>
    </source>
</reference>
<comment type="caution">
    <text evidence="1">The sequence shown here is derived from an EMBL/GenBank/DDBJ whole genome shotgun (WGS) entry which is preliminary data.</text>
</comment>
<dbReference type="CDD" id="cd09024">
    <property type="entry name" value="Aldose_epim_lacX"/>
    <property type="match status" value="1"/>
</dbReference>
<dbReference type="SUPFAM" id="SSF74650">
    <property type="entry name" value="Galactose mutarotase-like"/>
    <property type="match status" value="1"/>
</dbReference>
<dbReference type="Proteomes" id="UP000700908">
    <property type="component" value="Unassembled WGS sequence"/>
</dbReference>
<protein>
    <submittedName>
        <fullName evidence="1">Aldose 1-epimerase family protein</fullName>
    </submittedName>
</protein>
<organism evidence="1 2">
    <name type="scientific">Collinsella ureilytica</name>
    <dbReference type="NCBI Taxonomy" id="2869515"/>
    <lineage>
        <taxon>Bacteria</taxon>
        <taxon>Bacillati</taxon>
        <taxon>Actinomycetota</taxon>
        <taxon>Coriobacteriia</taxon>
        <taxon>Coriobacteriales</taxon>
        <taxon>Coriobacteriaceae</taxon>
        <taxon>Collinsella</taxon>
    </lineage>
</organism>
<name>A0ABS7MJT2_9ACTN</name>
<evidence type="ECO:0000313" key="2">
    <source>
        <dbReference type="Proteomes" id="UP000700908"/>
    </source>
</evidence>
<dbReference type="Gene3D" id="2.70.98.10">
    <property type="match status" value="1"/>
</dbReference>
<dbReference type="InterPro" id="IPR014718">
    <property type="entry name" value="GH-type_carb-bd"/>
</dbReference>
<dbReference type="InterPro" id="IPR037481">
    <property type="entry name" value="LacX"/>
</dbReference>
<dbReference type="InterPro" id="IPR008183">
    <property type="entry name" value="Aldose_1/G6P_1-epimerase"/>
</dbReference>
<dbReference type="InterPro" id="IPR011013">
    <property type="entry name" value="Gal_mutarotase_sf_dom"/>
</dbReference>
<dbReference type="EMBL" id="JAIMFO010000006">
    <property type="protein sequence ID" value="MBY4797628.1"/>
    <property type="molecule type" value="Genomic_DNA"/>
</dbReference>
<gene>
    <name evidence="1" type="ORF">K6V98_04570</name>
</gene>
<sequence length="295" mass="32437">MLTTITHEALSASIDSAGAQLMSLSLHGDEFLWQRDPAYWAKTAPNLFPNAGAPGFDVLRSAVGECRLPKHGFARDYEHELIRTAPDGTSVTFELTDRAETREIFPYCFSLQTTYELKGASSLAQTFVVENRSDTPMPCSVGGHPAFNVPIPGDGGKAFEDYEIAFEQPWSATSPKMIEGGIMSYADPFEVLTDSDALPLTRPLFAYDTVMLADVPKNTVTLKSRQGGRAIRMEFPGFGFIGIWSMAPDAPFVALEPWMTHAALDTDDDVLEHREGMMVLNPDEKKSVTFTITIV</sequence>